<dbReference type="SMART" id="SM00062">
    <property type="entry name" value="PBPb"/>
    <property type="match status" value="1"/>
</dbReference>
<evidence type="ECO:0000259" key="3">
    <source>
        <dbReference type="SMART" id="SM00062"/>
    </source>
</evidence>
<dbReference type="PANTHER" id="PTHR35936">
    <property type="entry name" value="MEMBRANE-BOUND LYTIC MUREIN TRANSGLYCOSYLASE F"/>
    <property type="match status" value="1"/>
</dbReference>
<dbReference type="Proteomes" id="UP001164693">
    <property type="component" value="Chromosome"/>
</dbReference>
<dbReference type="SUPFAM" id="SSF53850">
    <property type="entry name" value="Periplasmic binding protein-like II"/>
    <property type="match status" value="1"/>
</dbReference>
<evidence type="ECO:0000313" key="5">
    <source>
        <dbReference type="Proteomes" id="UP001164693"/>
    </source>
</evidence>
<protein>
    <submittedName>
        <fullName evidence="4">Transporter substrate-binding domain-containing protein</fullName>
    </submittedName>
</protein>
<dbReference type="PROSITE" id="PS51257">
    <property type="entry name" value="PROKAR_LIPOPROTEIN"/>
    <property type="match status" value="1"/>
</dbReference>
<proteinExistence type="predicted"/>
<feature type="domain" description="Solute-binding protein family 3/N-terminal" evidence="3">
    <location>
        <begin position="67"/>
        <end position="298"/>
    </location>
</feature>
<keyword evidence="5" id="KW-1185">Reference proteome</keyword>
<evidence type="ECO:0000256" key="2">
    <source>
        <dbReference type="SAM" id="SignalP"/>
    </source>
</evidence>
<accession>A0ABY7K2S9</accession>
<dbReference type="Pfam" id="PF00497">
    <property type="entry name" value="SBP_bac_3"/>
    <property type="match status" value="1"/>
</dbReference>
<gene>
    <name evidence="4" type="ORF">M6B22_09710</name>
</gene>
<dbReference type="InterPro" id="IPR001638">
    <property type="entry name" value="Solute-binding_3/MltF_N"/>
</dbReference>
<sequence length="311" mass="32477">MSNPVNRLRTATTTLLTGVLAVGLLAGCGSSSGDKKSGDTKGGPSVSTTADAKVAAMVPEGMRKKGTVQWLMQIPAAPMEFKQGGELAGIDVDLGYAMLAKLGLKAEVTTVNDFSALIPAITTNRADFVMSGMKDLKERQAKLDYIDYFKTGNAFIGKTGDKSKYATYADLCGKTVNTGVGASYTAQLAELSKRECEAQGKPAMKNLSAGGSIPEQLLQLDQGRAVAVLNGVELSADAVAQAKGKYVVLDIPAFEPAYYGIAVNKSNHQFALAVQAAMQAIMDDGTYAKILTKYDLAGAGLDEALLNGALS</sequence>
<organism evidence="4 5">
    <name type="scientific">Jatrophihabitans cynanchi</name>
    <dbReference type="NCBI Taxonomy" id="2944128"/>
    <lineage>
        <taxon>Bacteria</taxon>
        <taxon>Bacillati</taxon>
        <taxon>Actinomycetota</taxon>
        <taxon>Actinomycetes</taxon>
        <taxon>Jatrophihabitantales</taxon>
        <taxon>Jatrophihabitantaceae</taxon>
        <taxon>Jatrophihabitans</taxon>
    </lineage>
</organism>
<dbReference type="Gene3D" id="3.40.190.10">
    <property type="entry name" value="Periplasmic binding protein-like II"/>
    <property type="match status" value="2"/>
</dbReference>
<dbReference type="PANTHER" id="PTHR35936:SF17">
    <property type="entry name" value="ARGININE-BINDING EXTRACELLULAR PROTEIN ARTP"/>
    <property type="match status" value="1"/>
</dbReference>
<dbReference type="EMBL" id="CP097463">
    <property type="protein sequence ID" value="WAX59014.1"/>
    <property type="molecule type" value="Genomic_DNA"/>
</dbReference>
<reference evidence="4" key="1">
    <citation type="submission" date="2022-05" db="EMBL/GenBank/DDBJ databases">
        <title>Jatrophihabitans sp. SB3-54 whole genome sequence.</title>
        <authorList>
            <person name="Suh M.K."/>
            <person name="Eom M.K."/>
            <person name="Kim J.S."/>
            <person name="Kim H.S."/>
            <person name="Do H.E."/>
            <person name="Shin Y.K."/>
            <person name="Lee J.-S."/>
        </authorList>
    </citation>
    <scope>NUCLEOTIDE SEQUENCE</scope>
    <source>
        <strain evidence="4">SB3-54</strain>
    </source>
</reference>
<evidence type="ECO:0000313" key="4">
    <source>
        <dbReference type="EMBL" id="WAX59014.1"/>
    </source>
</evidence>
<dbReference type="RefSeq" id="WP_269445553.1">
    <property type="nucleotide sequence ID" value="NZ_CP097463.1"/>
</dbReference>
<evidence type="ECO:0000256" key="1">
    <source>
        <dbReference type="ARBA" id="ARBA00022729"/>
    </source>
</evidence>
<feature type="signal peptide" evidence="2">
    <location>
        <begin position="1"/>
        <end position="26"/>
    </location>
</feature>
<name>A0ABY7K2S9_9ACTN</name>
<keyword evidence="1 2" id="KW-0732">Signal</keyword>
<feature type="chain" id="PRO_5045662039" evidence="2">
    <location>
        <begin position="27"/>
        <end position="311"/>
    </location>
</feature>